<dbReference type="Proteomes" id="UP001500967">
    <property type="component" value="Unassembled WGS sequence"/>
</dbReference>
<keyword evidence="2" id="KW-1185">Reference proteome</keyword>
<evidence type="ECO:0000313" key="2">
    <source>
        <dbReference type="Proteomes" id="UP001500967"/>
    </source>
</evidence>
<dbReference type="RefSeq" id="WP_344647882.1">
    <property type="nucleotide sequence ID" value="NZ_BAAAGX010000006.1"/>
</dbReference>
<reference evidence="1 2" key="1">
    <citation type="journal article" date="2019" name="Int. J. Syst. Evol. Microbiol.">
        <title>The Global Catalogue of Microorganisms (GCM) 10K type strain sequencing project: providing services to taxonomists for standard genome sequencing and annotation.</title>
        <authorList>
            <consortium name="The Broad Institute Genomics Platform"/>
            <consortium name="The Broad Institute Genome Sequencing Center for Infectious Disease"/>
            <person name="Wu L."/>
            <person name="Ma J."/>
        </authorList>
    </citation>
    <scope>NUCLEOTIDE SEQUENCE [LARGE SCALE GENOMIC DNA]</scope>
    <source>
        <strain evidence="1 2">JCM 10425</strain>
    </source>
</reference>
<comment type="caution">
    <text evidence="1">The sequence shown here is derived from an EMBL/GenBank/DDBJ whole genome shotgun (WGS) entry which is preliminary data.</text>
</comment>
<evidence type="ECO:0008006" key="3">
    <source>
        <dbReference type="Google" id="ProtNLM"/>
    </source>
</evidence>
<organism evidence="1 2">
    <name type="scientific">Cryptosporangium japonicum</name>
    <dbReference type="NCBI Taxonomy" id="80872"/>
    <lineage>
        <taxon>Bacteria</taxon>
        <taxon>Bacillati</taxon>
        <taxon>Actinomycetota</taxon>
        <taxon>Actinomycetes</taxon>
        <taxon>Cryptosporangiales</taxon>
        <taxon>Cryptosporangiaceae</taxon>
        <taxon>Cryptosporangium</taxon>
    </lineage>
</organism>
<dbReference type="EMBL" id="BAAAGX010000006">
    <property type="protein sequence ID" value="GAA0229702.1"/>
    <property type="molecule type" value="Genomic_DNA"/>
</dbReference>
<sequence length="55" mass="5929">MTEPLSDFDSELVDVSGLDLSLNGLEGSVLDIALARLDREAMQREQATTGFNSSI</sequence>
<protein>
    <recommendedName>
        <fullName evidence="3">FXSXX-COOH protein</fullName>
    </recommendedName>
</protein>
<proteinExistence type="predicted"/>
<evidence type="ECO:0000313" key="1">
    <source>
        <dbReference type="EMBL" id="GAA0229702.1"/>
    </source>
</evidence>
<name>A0ABN0TTD6_9ACTN</name>
<accession>A0ABN0TTD6</accession>
<gene>
    <name evidence="1" type="ORF">GCM10009539_13850</name>
</gene>